<dbReference type="Proteomes" id="UP000708208">
    <property type="component" value="Unassembled WGS sequence"/>
</dbReference>
<comment type="caution">
    <text evidence="1">The sequence shown here is derived from an EMBL/GenBank/DDBJ whole genome shotgun (WGS) entry which is preliminary data.</text>
</comment>
<keyword evidence="2" id="KW-1185">Reference proteome</keyword>
<proteinExistence type="predicted"/>
<dbReference type="EMBL" id="CAJVCH010527564">
    <property type="protein sequence ID" value="CAG7822820.1"/>
    <property type="molecule type" value="Genomic_DNA"/>
</dbReference>
<protein>
    <submittedName>
        <fullName evidence="1">Uncharacterized protein</fullName>
    </submittedName>
</protein>
<accession>A0A8J2L0D7</accession>
<evidence type="ECO:0000313" key="1">
    <source>
        <dbReference type="EMBL" id="CAG7822820.1"/>
    </source>
</evidence>
<reference evidence="1" key="1">
    <citation type="submission" date="2021-06" db="EMBL/GenBank/DDBJ databases">
        <authorList>
            <person name="Hodson N. C."/>
            <person name="Mongue J. A."/>
            <person name="Jaron S. K."/>
        </authorList>
    </citation>
    <scope>NUCLEOTIDE SEQUENCE</scope>
</reference>
<feature type="non-terminal residue" evidence="1">
    <location>
        <position position="1"/>
    </location>
</feature>
<evidence type="ECO:0000313" key="2">
    <source>
        <dbReference type="Proteomes" id="UP000708208"/>
    </source>
</evidence>
<gene>
    <name evidence="1" type="ORF">AFUS01_LOCUS33070</name>
</gene>
<organism evidence="1 2">
    <name type="scientific">Allacma fusca</name>
    <dbReference type="NCBI Taxonomy" id="39272"/>
    <lineage>
        <taxon>Eukaryota</taxon>
        <taxon>Metazoa</taxon>
        <taxon>Ecdysozoa</taxon>
        <taxon>Arthropoda</taxon>
        <taxon>Hexapoda</taxon>
        <taxon>Collembola</taxon>
        <taxon>Symphypleona</taxon>
        <taxon>Sminthuridae</taxon>
        <taxon>Allacma</taxon>
    </lineage>
</organism>
<name>A0A8J2L0D7_9HEXA</name>
<sequence>GELLLPKGIQLITDI</sequence>